<evidence type="ECO:0000256" key="1">
    <source>
        <dbReference type="SAM" id="Phobius"/>
    </source>
</evidence>
<dbReference type="Proteomes" id="UP000663853">
    <property type="component" value="Unassembled WGS sequence"/>
</dbReference>
<keyword evidence="1" id="KW-0472">Membrane</keyword>
<organism evidence="2 3">
    <name type="scientific">Rhizoctonia solani</name>
    <dbReference type="NCBI Taxonomy" id="456999"/>
    <lineage>
        <taxon>Eukaryota</taxon>
        <taxon>Fungi</taxon>
        <taxon>Dikarya</taxon>
        <taxon>Basidiomycota</taxon>
        <taxon>Agaricomycotina</taxon>
        <taxon>Agaricomycetes</taxon>
        <taxon>Cantharellales</taxon>
        <taxon>Ceratobasidiaceae</taxon>
        <taxon>Rhizoctonia</taxon>
    </lineage>
</organism>
<keyword evidence="1" id="KW-0812">Transmembrane</keyword>
<accession>A0A8H3HH93</accession>
<keyword evidence="1" id="KW-1133">Transmembrane helix</keyword>
<evidence type="ECO:0000313" key="2">
    <source>
        <dbReference type="EMBL" id="CAE6507789.1"/>
    </source>
</evidence>
<evidence type="ECO:0008006" key="4">
    <source>
        <dbReference type="Google" id="ProtNLM"/>
    </source>
</evidence>
<gene>
    <name evidence="2" type="ORF">RDB_LOCUS122508</name>
</gene>
<evidence type="ECO:0000313" key="3">
    <source>
        <dbReference type="Proteomes" id="UP000663853"/>
    </source>
</evidence>
<feature type="transmembrane region" description="Helical" evidence="1">
    <location>
        <begin position="12"/>
        <end position="30"/>
    </location>
</feature>
<dbReference type="AlphaFoldDB" id="A0A8H3HH93"/>
<dbReference type="SUPFAM" id="SSF81383">
    <property type="entry name" value="F-box domain"/>
    <property type="match status" value="1"/>
</dbReference>
<comment type="caution">
    <text evidence="2">The sequence shown here is derived from an EMBL/GenBank/DDBJ whole genome shotgun (WGS) entry which is preliminary data.</text>
</comment>
<reference evidence="2" key="1">
    <citation type="submission" date="2021-01" db="EMBL/GenBank/DDBJ databases">
        <authorList>
            <person name="Kaushik A."/>
        </authorList>
    </citation>
    <scope>NUCLEOTIDE SEQUENCE</scope>
    <source>
        <strain evidence="2">AG6-10EEA</strain>
    </source>
</reference>
<name>A0A8H3HH93_9AGAM</name>
<proteinExistence type="predicted"/>
<dbReference type="Gene3D" id="1.20.1280.50">
    <property type="match status" value="1"/>
</dbReference>
<protein>
    <recommendedName>
        <fullName evidence="4">F-box domain-containing protein</fullName>
    </recommendedName>
</protein>
<dbReference type="EMBL" id="CAJMXA010003623">
    <property type="protein sequence ID" value="CAE6507789.1"/>
    <property type="molecule type" value="Genomic_DNA"/>
</dbReference>
<sequence>MKSNRNTRAVTTIYSLPPEILIGIFSLVVLGQHCLIQSCRGSPSLALKRKDIQGPDSLSQVCSLWHRIVMDFPSLWSHIDIALNHPLNPRLVARAKAFATRAGCTPLKVHIFDPDFQRKQGARHFLLRHQGRSSPTAPQIEPNTLQDFSFISSFPVQIQSLDFNFVLRKGLRSCHMSSLEYFLGRCTPGVLTHYSMQIHVGTLSSFIEPADDPHALESVLLDVPSQLFEDVFLGTTHLNLNNLCPHWGSTAYHGLVELRIGKEVPVIHEAELVSILRASPRLRVLQIRAAIEDPSPPGDFIIPVHLEDLEDLELNDRYELDFTPCGEILRWITPGSKPLQLTFDGHPSEGAILFCARANITRFFGEWFMHESISDMIHRSSQLEVLALSAAGCEIEDLDSILRPIDERNLVGVVPRTRVDTLYLVNFVVLPLEDLEATVIEYSVQRLVVRNCSILYRTDEGVKKTSDPLEIEMLLSTLNKCLSVEYLDRRCSLDLEGW</sequence>
<dbReference type="InterPro" id="IPR036047">
    <property type="entry name" value="F-box-like_dom_sf"/>
</dbReference>